<proteinExistence type="predicted"/>
<evidence type="ECO:0008006" key="3">
    <source>
        <dbReference type="Google" id="ProtNLM"/>
    </source>
</evidence>
<evidence type="ECO:0000313" key="2">
    <source>
        <dbReference type="Proteomes" id="UP001207408"/>
    </source>
</evidence>
<reference evidence="1" key="1">
    <citation type="submission" date="2022-10" db="EMBL/GenBank/DDBJ databases">
        <authorList>
            <person name="Yu W.X."/>
        </authorList>
    </citation>
    <scope>NUCLEOTIDE SEQUENCE</scope>
    <source>
        <strain evidence="1">D04</strain>
    </source>
</reference>
<dbReference type="EMBL" id="JAPDPI010000004">
    <property type="protein sequence ID" value="MCW3804664.1"/>
    <property type="molecule type" value="Genomic_DNA"/>
</dbReference>
<dbReference type="InterPro" id="IPR036909">
    <property type="entry name" value="Cyt_c-like_dom_sf"/>
</dbReference>
<gene>
    <name evidence="1" type="ORF">OM074_03440</name>
</gene>
<keyword evidence="2" id="KW-1185">Reference proteome</keyword>
<dbReference type="PROSITE" id="PS51257">
    <property type="entry name" value="PROKAR_LIPOPROTEIN"/>
    <property type="match status" value="1"/>
</dbReference>
<organism evidence="1 2">
    <name type="scientific">Plebeiibacterium marinum</name>
    <dbReference type="NCBI Taxonomy" id="2992111"/>
    <lineage>
        <taxon>Bacteria</taxon>
        <taxon>Pseudomonadati</taxon>
        <taxon>Bacteroidota</taxon>
        <taxon>Bacteroidia</taxon>
        <taxon>Marinilabiliales</taxon>
        <taxon>Marinilabiliaceae</taxon>
        <taxon>Plebeiibacterium</taxon>
    </lineage>
</organism>
<dbReference type="Proteomes" id="UP001207408">
    <property type="component" value="Unassembled WGS sequence"/>
</dbReference>
<dbReference type="GO" id="GO:0009055">
    <property type="term" value="F:electron transfer activity"/>
    <property type="evidence" value="ECO:0007669"/>
    <property type="project" value="InterPro"/>
</dbReference>
<evidence type="ECO:0000313" key="1">
    <source>
        <dbReference type="EMBL" id="MCW3804664.1"/>
    </source>
</evidence>
<comment type="caution">
    <text evidence="1">The sequence shown here is derived from an EMBL/GenBank/DDBJ whole genome shotgun (WGS) entry which is preliminary data.</text>
</comment>
<protein>
    <recommendedName>
        <fullName evidence="3">Cytochrome c domain-containing protein</fullName>
    </recommendedName>
</protein>
<accession>A0AAE3MBP8</accession>
<name>A0AAE3MBP8_9BACT</name>
<dbReference type="RefSeq" id="WP_301197883.1">
    <property type="nucleotide sequence ID" value="NZ_JAPDPI010000004.1"/>
</dbReference>
<dbReference type="GO" id="GO:0020037">
    <property type="term" value="F:heme binding"/>
    <property type="evidence" value="ECO:0007669"/>
    <property type="project" value="InterPro"/>
</dbReference>
<sequence>MMKWIGILVVSGITFFSSCTHPYEEEVGNTWNVNMSLSFIDPEFWPEGQLLHIGLFEDDDTRNPVAHINLNQPANSSVNASIYEVAEGSYNAQLYLTENGIYKVKVLDLGTYDVYDNINESIENIQLITYDRVQRQVFNNCVVCHGSSAGDIAAGLNLTPDNSYEHLVNVAAFMQPNMVLVYPNGADYSYLLKVLQKEIDFNHPASSSATEADRQLVMDWIEQGALNN</sequence>
<dbReference type="SUPFAM" id="SSF46626">
    <property type="entry name" value="Cytochrome c"/>
    <property type="match status" value="1"/>
</dbReference>
<dbReference type="AlphaFoldDB" id="A0AAE3MBP8"/>